<dbReference type="GO" id="GO:0008083">
    <property type="term" value="F:growth factor activity"/>
    <property type="evidence" value="ECO:0007669"/>
    <property type="project" value="InterPro"/>
</dbReference>
<feature type="domain" description="Pleiotrophin/Midkine C-terminal" evidence="8">
    <location>
        <begin position="162"/>
        <end position="205"/>
    </location>
</feature>
<dbReference type="RefSeq" id="XP_001352491.3">
    <property type="nucleotide sequence ID" value="XM_001352455.4"/>
</dbReference>
<evidence type="ECO:0000313" key="9">
    <source>
        <dbReference type="Proteomes" id="UP000001819"/>
    </source>
</evidence>
<evidence type="ECO:0000256" key="3">
    <source>
        <dbReference type="ARBA" id="ARBA00022525"/>
    </source>
</evidence>
<dbReference type="InterPro" id="IPR020090">
    <property type="entry name" value="PTN/MK_C_dom"/>
</dbReference>
<evidence type="ECO:0000256" key="1">
    <source>
        <dbReference type="ARBA" id="ARBA00004613"/>
    </source>
</evidence>
<dbReference type="RefSeq" id="XP_033239535.1">
    <property type="nucleotide sequence ID" value="XM_033383644.1"/>
</dbReference>
<protein>
    <submittedName>
        <fullName evidence="10 11">Uncharacterized protein miple2</fullName>
    </submittedName>
</protein>
<comment type="subcellular location">
    <subcellularLocation>
        <location evidence="1">Secreted</location>
    </subcellularLocation>
</comment>
<evidence type="ECO:0000256" key="2">
    <source>
        <dbReference type="ARBA" id="ARBA00005403"/>
    </source>
</evidence>
<dbReference type="Gene3D" id="2.30.90.10">
    <property type="entry name" value="Heparin-binding Growth Factor, Midkine, Chain A- C-terminal Domain"/>
    <property type="match status" value="2"/>
</dbReference>
<proteinExistence type="inferred from homology"/>
<feature type="chain" id="PRO_5044634415" evidence="7">
    <location>
        <begin position="31"/>
        <end position="286"/>
    </location>
</feature>
<organism evidence="9 10">
    <name type="scientific">Drosophila pseudoobscura pseudoobscura</name>
    <name type="common">Fruit fly</name>
    <dbReference type="NCBI Taxonomy" id="46245"/>
    <lineage>
        <taxon>Eukaryota</taxon>
        <taxon>Metazoa</taxon>
        <taxon>Ecdysozoa</taxon>
        <taxon>Arthropoda</taxon>
        <taxon>Hexapoda</taxon>
        <taxon>Insecta</taxon>
        <taxon>Pterygota</taxon>
        <taxon>Neoptera</taxon>
        <taxon>Endopterygota</taxon>
        <taxon>Diptera</taxon>
        <taxon>Brachycera</taxon>
        <taxon>Muscomorpha</taxon>
        <taxon>Ephydroidea</taxon>
        <taxon>Drosophilidae</taxon>
        <taxon>Drosophila</taxon>
        <taxon>Sophophora</taxon>
    </lineage>
</organism>
<reference evidence="10 11" key="1">
    <citation type="submission" date="2025-04" db="UniProtKB">
        <authorList>
            <consortium name="RefSeq"/>
        </authorList>
    </citation>
    <scope>IDENTIFICATION</scope>
    <source>
        <strain evidence="10 11">MV-25-SWS-2005</strain>
        <tissue evidence="10 11">Whole body</tissue>
    </source>
</reference>
<feature type="compositionally biased region" description="Basic and acidic residues" evidence="6">
    <location>
        <begin position="267"/>
        <end position="278"/>
    </location>
</feature>
<dbReference type="PANTHER" id="PTHR21050">
    <property type="entry name" value="MIDKINE AND PLEIOTROPHIN 1, ISOFORM A-RELATED"/>
    <property type="match status" value="1"/>
</dbReference>
<keyword evidence="4 7" id="KW-0732">Signal</keyword>
<dbReference type="KEGG" id="dpo:4812169"/>
<evidence type="ECO:0000313" key="11">
    <source>
        <dbReference type="RefSeq" id="XP_033239535.1"/>
    </source>
</evidence>
<evidence type="ECO:0000313" key="10">
    <source>
        <dbReference type="RefSeq" id="XP_001352491.3"/>
    </source>
</evidence>
<name>A0A6I8UAR9_DROPS</name>
<evidence type="ECO:0000256" key="7">
    <source>
        <dbReference type="SAM" id="SignalP"/>
    </source>
</evidence>
<feature type="region of interest" description="Disordered" evidence="6">
    <location>
        <begin position="60"/>
        <end position="160"/>
    </location>
</feature>
<dbReference type="ExpressionAtlas" id="A0A6I8UAR9">
    <property type="expression patterns" value="baseline"/>
</dbReference>
<keyword evidence="5" id="KW-1015">Disulfide bond</keyword>
<evidence type="ECO:0000256" key="5">
    <source>
        <dbReference type="ARBA" id="ARBA00023157"/>
    </source>
</evidence>
<gene>
    <name evidence="10 11" type="primary">miple2</name>
</gene>
<sequence length="286" mass="31193">MNLIVTSASALTVLNFVLLVLADIPSLINGEEVSDGVRLVMKTRSGDTLVRAARGALPEEAVSPATNVDGQRMRNNRKSNRSQDNLQQAGGHKSRTGHKKHAVAENASAVAQHPAQPKHKQGHKNSDKQQRQVIKQQQHGHQSHPGGKRPGPKAKASETASTCRYAKSAWSNCDAKSNMRTRILSLKKGEQNCLPTRTIQKKCKKGCRYEKGTWTPCIAGQMTREDKLQAEGVGASDQNCDPVRTVNKKCKGTGSSPEGKHHGPNRAAKERKQKDKGTPRRTAPQE</sequence>
<dbReference type="InterPro" id="IPR038130">
    <property type="entry name" value="PTN/MK_C_dom_sf"/>
</dbReference>
<comment type="similarity">
    <text evidence="2">Belongs to the pleiotrophin family.</text>
</comment>
<accession>A0A6I8UAR9</accession>
<dbReference type="Proteomes" id="UP000001819">
    <property type="component" value="Chromosome X"/>
</dbReference>
<evidence type="ECO:0000256" key="6">
    <source>
        <dbReference type="SAM" id="MobiDB-lite"/>
    </source>
</evidence>
<feature type="compositionally biased region" description="Basic residues" evidence="6">
    <location>
        <begin position="92"/>
        <end position="101"/>
    </location>
</feature>
<dbReference type="GO" id="GO:0008201">
    <property type="term" value="F:heparin binding"/>
    <property type="evidence" value="ECO:0007669"/>
    <property type="project" value="TreeGrafter"/>
</dbReference>
<dbReference type="GO" id="GO:0048332">
    <property type="term" value="P:mesoderm morphogenesis"/>
    <property type="evidence" value="ECO:0007669"/>
    <property type="project" value="TreeGrafter"/>
</dbReference>
<dbReference type="PANTHER" id="PTHR21050:SF1">
    <property type="entry name" value="MIDKINE AND PLEIOTROPHIN 1, ISOFORM A-RELATED"/>
    <property type="match status" value="1"/>
</dbReference>
<evidence type="ECO:0000256" key="4">
    <source>
        <dbReference type="ARBA" id="ARBA00022729"/>
    </source>
</evidence>
<evidence type="ECO:0000259" key="8">
    <source>
        <dbReference type="Pfam" id="PF01091"/>
    </source>
</evidence>
<dbReference type="AlphaFoldDB" id="A0A6I8UAR9"/>
<dbReference type="FunFam" id="2.30.90.10:FF:000001">
    <property type="entry name" value="Pleiotrophin"/>
    <property type="match status" value="1"/>
</dbReference>
<keyword evidence="9" id="KW-1185">Reference proteome</keyword>
<keyword evidence="3" id="KW-0964">Secreted</keyword>
<feature type="compositionally biased region" description="Low complexity" evidence="6">
    <location>
        <begin position="131"/>
        <end position="145"/>
    </location>
</feature>
<feature type="region of interest" description="Disordered" evidence="6">
    <location>
        <begin position="232"/>
        <end position="286"/>
    </location>
</feature>
<feature type="signal peptide" evidence="7">
    <location>
        <begin position="1"/>
        <end position="30"/>
    </location>
</feature>
<dbReference type="GO" id="GO:0005576">
    <property type="term" value="C:extracellular region"/>
    <property type="evidence" value="ECO:0007669"/>
    <property type="project" value="UniProtKB-SubCell"/>
</dbReference>
<dbReference type="Pfam" id="PF01091">
    <property type="entry name" value="PTN_MK_C"/>
    <property type="match status" value="1"/>
</dbReference>